<sequence length="236" mass="25322">MGKGGGDGGRPPWGERYCVSSTRIPPCRPPVPFGGNVTSTDGGNATDGSQASASQSQNPAGSSIGVEGIPRLPGQAKKLTTPGVPNPDSEALGCLNEGSEKALDVQLHEALLHGHRREDPERAAEVSRPVTQDLIAVLLRWVRSLDYNLRQKLCEYILPNGEKAGKSSSKGTLAESSDAPYAKRKKPWLSTNFPGVRERNNKFGSHIRRRFPREDIWLGTYKTAEAAAQARAAAAN</sequence>
<evidence type="ECO:0000256" key="6">
    <source>
        <dbReference type="SAM" id="MobiDB-lite"/>
    </source>
</evidence>
<evidence type="ECO:0000256" key="2">
    <source>
        <dbReference type="ARBA" id="ARBA00023015"/>
    </source>
</evidence>
<dbReference type="Proteomes" id="UP001497512">
    <property type="component" value="Chromosome 6"/>
</dbReference>
<feature type="compositionally biased region" description="Polar residues" evidence="6">
    <location>
        <begin position="36"/>
        <end position="48"/>
    </location>
</feature>
<keyword evidence="5" id="KW-0539">Nucleus</keyword>
<dbReference type="SUPFAM" id="SSF54171">
    <property type="entry name" value="DNA-binding domain"/>
    <property type="match status" value="1"/>
</dbReference>
<keyword evidence="3" id="KW-0238">DNA-binding</keyword>
<accession>A0ABP0UTR5</accession>
<evidence type="ECO:0000256" key="5">
    <source>
        <dbReference type="ARBA" id="ARBA00023242"/>
    </source>
</evidence>
<dbReference type="PROSITE" id="PS51032">
    <property type="entry name" value="AP2_ERF"/>
    <property type="match status" value="1"/>
</dbReference>
<evidence type="ECO:0000256" key="3">
    <source>
        <dbReference type="ARBA" id="ARBA00023125"/>
    </source>
</evidence>
<evidence type="ECO:0000313" key="9">
    <source>
        <dbReference type="Proteomes" id="UP001497512"/>
    </source>
</evidence>
<dbReference type="InterPro" id="IPR001471">
    <property type="entry name" value="AP2/ERF_dom"/>
</dbReference>
<evidence type="ECO:0000259" key="7">
    <source>
        <dbReference type="PROSITE" id="PS51032"/>
    </source>
</evidence>
<feature type="compositionally biased region" description="Polar residues" evidence="6">
    <location>
        <begin position="166"/>
        <end position="175"/>
    </location>
</feature>
<feature type="region of interest" description="Disordered" evidence="6">
    <location>
        <begin position="161"/>
        <end position="181"/>
    </location>
</feature>
<evidence type="ECO:0000256" key="4">
    <source>
        <dbReference type="ARBA" id="ARBA00023163"/>
    </source>
</evidence>
<organism evidence="8 9">
    <name type="scientific">Sphagnum troendelagicum</name>
    <dbReference type="NCBI Taxonomy" id="128251"/>
    <lineage>
        <taxon>Eukaryota</taxon>
        <taxon>Viridiplantae</taxon>
        <taxon>Streptophyta</taxon>
        <taxon>Embryophyta</taxon>
        <taxon>Bryophyta</taxon>
        <taxon>Sphagnophytina</taxon>
        <taxon>Sphagnopsida</taxon>
        <taxon>Sphagnales</taxon>
        <taxon>Sphagnaceae</taxon>
        <taxon>Sphagnum</taxon>
    </lineage>
</organism>
<evidence type="ECO:0000313" key="8">
    <source>
        <dbReference type="EMBL" id="CAK9228649.1"/>
    </source>
</evidence>
<reference evidence="8" key="1">
    <citation type="submission" date="2024-02" db="EMBL/GenBank/DDBJ databases">
        <authorList>
            <consortium name="ELIXIR-Norway"/>
            <consortium name="Elixir Norway"/>
        </authorList>
    </citation>
    <scope>NUCLEOTIDE SEQUENCE</scope>
</reference>
<evidence type="ECO:0000256" key="1">
    <source>
        <dbReference type="ARBA" id="ARBA00004123"/>
    </source>
</evidence>
<proteinExistence type="predicted"/>
<keyword evidence="9" id="KW-1185">Reference proteome</keyword>
<dbReference type="InterPro" id="IPR036955">
    <property type="entry name" value="AP2/ERF_dom_sf"/>
</dbReference>
<feature type="compositionally biased region" description="Gly residues" evidence="6">
    <location>
        <begin position="1"/>
        <end position="11"/>
    </location>
</feature>
<gene>
    <name evidence="8" type="ORF">CSSPTR1EN2_LOCUS19289</name>
</gene>
<comment type="subcellular location">
    <subcellularLocation>
        <location evidence="1">Nucleus</location>
    </subcellularLocation>
</comment>
<dbReference type="Gene3D" id="3.30.730.10">
    <property type="entry name" value="AP2/ERF domain"/>
    <property type="match status" value="1"/>
</dbReference>
<keyword evidence="4" id="KW-0804">Transcription</keyword>
<feature type="domain" description="AP2/ERF" evidence="7">
    <location>
        <begin position="168"/>
        <end position="236"/>
    </location>
</feature>
<name>A0ABP0UTR5_9BRYO</name>
<feature type="compositionally biased region" description="Low complexity" evidence="6">
    <location>
        <begin position="49"/>
        <end position="63"/>
    </location>
</feature>
<dbReference type="EMBL" id="OZ019898">
    <property type="protein sequence ID" value="CAK9228649.1"/>
    <property type="molecule type" value="Genomic_DNA"/>
</dbReference>
<feature type="region of interest" description="Disordered" evidence="6">
    <location>
        <begin position="1"/>
        <end position="86"/>
    </location>
</feature>
<dbReference type="InterPro" id="IPR016177">
    <property type="entry name" value="DNA-bd_dom_sf"/>
</dbReference>
<keyword evidence="2" id="KW-0805">Transcription regulation</keyword>
<protein>
    <recommendedName>
        <fullName evidence="7">AP2/ERF domain-containing protein</fullName>
    </recommendedName>
</protein>